<comment type="subcellular location">
    <subcellularLocation>
        <location evidence="1">Membrane</location>
        <topology evidence="1">Multi-pass membrane protein</topology>
    </subcellularLocation>
</comment>
<dbReference type="GO" id="GO:0050660">
    <property type="term" value="F:flavin adenine dinucleotide binding"/>
    <property type="evidence" value="ECO:0007669"/>
    <property type="project" value="InterPro"/>
</dbReference>
<dbReference type="SMART" id="SM00116">
    <property type="entry name" value="CBS"/>
    <property type="match status" value="2"/>
</dbReference>
<dbReference type="RefSeq" id="WP_015557563.1">
    <property type="nucleotide sequence ID" value="NC_021039.1"/>
</dbReference>
<dbReference type="PROSITE" id="PS51846">
    <property type="entry name" value="CNNM"/>
    <property type="match status" value="1"/>
</dbReference>
<dbReference type="BioCyc" id="RCHA213810:RUM_RS02045-MONOMER"/>
<dbReference type="Gene3D" id="3.30.465.10">
    <property type="match status" value="1"/>
</dbReference>
<protein>
    <submittedName>
        <fullName evidence="13">Hemolysins and related proteins containing CBS domains</fullName>
    </submittedName>
</protein>
<feature type="transmembrane region" description="Helical" evidence="10">
    <location>
        <begin position="82"/>
        <end position="102"/>
    </location>
</feature>
<dbReference type="AlphaFoldDB" id="D4LAL1"/>
<dbReference type="STRING" id="213810.RUM_04210"/>
<dbReference type="CDD" id="cd04590">
    <property type="entry name" value="CBS_pair_CorC_HlyC_assoc"/>
    <property type="match status" value="1"/>
</dbReference>
<accession>D4LAL1</accession>
<dbReference type="SUPFAM" id="SSF56176">
    <property type="entry name" value="FAD-binding/transporter-associated domain-like"/>
    <property type="match status" value="1"/>
</dbReference>
<dbReference type="Proteomes" id="UP000007054">
    <property type="component" value="Chromosome"/>
</dbReference>
<dbReference type="FunFam" id="3.10.580.10:FF:000002">
    <property type="entry name" value="Magnesium/cobalt efflux protein CorC"/>
    <property type="match status" value="1"/>
</dbReference>
<gene>
    <name evidence="13" type="ordered locus">RUM_04210</name>
</gene>
<keyword evidence="6 8" id="KW-0129">CBS domain</keyword>
<dbReference type="InterPro" id="IPR005170">
    <property type="entry name" value="Transptr-assoc_dom"/>
</dbReference>
<evidence type="ECO:0000313" key="14">
    <source>
        <dbReference type="Proteomes" id="UP000007054"/>
    </source>
</evidence>
<dbReference type="GeneID" id="83155253"/>
<keyword evidence="5 9" id="KW-1133">Transmembrane helix</keyword>
<evidence type="ECO:0000256" key="2">
    <source>
        <dbReference type="ARBA" id="ARBA00006337"/>
    </source>
</evidence>
<reference evidence="13" key="1">
    <citation type="submission" date="2010-03" db="EMBL/GenBank/DDBJ databases">
        <title>The genome sequence of Ruminococcus sp. 18P13.</title>
        <authorList>
            <consortium name="metaHIT consortium -- http://www.metahit.eu/"/>
            <person name="Pajon A."/>
            <person name="Turner K."/>
            <person name="Parkhill J."/>
            <person name="Bernalier A."/>
        </authorList>
    </citation>
    <scope>NUCLEOTIDE SEQUENCE [LARGE SCALE GENOMIC DNA]</scope>
    <source>
        <strain evidence="13">Type strain: 18P13</strain>
    </source>
</reference>
<evidence type="ECO:0000259" key="12">
    <source>
        <dbReference type="PROSITE" id="PS51846"/>
    </source>
</evidence>
<dbReference type="InterPro" id="IPR044751">
    <property type="entry name" value="Ion_transp-like_CBS"/>
</dbReference>
<dbReference type="Pfam" id="PF01595">
    <property type="entry name" value="CNNM"/>
    <property type="match status" value="1"/>
</dbReference>
<evidence type="ECO:0000256" key="10">
    <source>
        <dbReference type="SAM" id="Phobius"/>
    </source>
</evidence>
<organism evidence="13 14">
    <name type="scientific">Ruminococcus champanellensis (strain DSM 18848 / JCM 17042 / KCTC 15320 / 18P13)</name>
    <dbReference type="NCBI Taxonomy" id="213810"/>
    <lineage>
        <taxon>Bacteria</taxon>
        <taxon>Bacillati</taxon>
        <taxon>Bacillota</taxon>
        <taxon>Clostridia</taxon>
        <taxon>Eubacteriales</taxon>
        <taxon>Oscillospiraceae</taxon>
        <taxon>Ruminococcus</taxon>
    </lineage>
</organism>
<dbReference type="KEGG" id="rch:RUM_04210"/>
<keyword evidence="4" id="KW-0677">Repeat</keyword>
<dbReference type="Pfam" id="PF00571">
    <property type="entry name" value="CBS"/>
    <property type="match status" value="2"/>
</dbReference>
<dbReference type="PATRIC" id="fig|213810.4.peg.331"/>
<proteinExistence type="inferred from homology"/>
<dbReference type="SUPFAM" id="SSF54631">
    <property type="entry name" value="CBS-domain pair"/>
    <property type="match status" value="1"/>
</dbReference>
<evidence type="ECO:0000256" key="7">
    <source>
        <dbReference type="ARBA" id="ARBA00023136"/>
    </source>
</evidence>
<comment type="similarity">
    <text evidence="2">Belongs to the UPF0053 family.</text>
</comment>
<dbReference type="GO" id="GO:0005886">
    <property type="term" value="C:plasma membrane"/>
    <property type="evidence" value="ECO:0007669"/>
    <property type="project" value="TreeGrafter"/>
</dbReference>
<reference evidence="13" key="2">
    <citation type="submission" date="2010-03" db="EMBL/GenBank/DDBJ databases">
        <authorList>
            <person name="Pajon A."/>
        </authorList>
    </citation>
    <scope>NUCLEOTIDE SEQUENCE</scope>
    <source>
        <strain evidence="13">Type strain: 18P13</strain>
    </source>
</reference>
<keyword evidence="7 9" id="KW-0472">Membrane</keyword>
<feature type="domain" description="CBS" evidence="11">
    <location>
        <begin position="260"/>
        <end position="317"/>
    </location>
</feature>
<dbReference type="InterPro" id="IPR000644">
    <property type="entry name" value="CBS_dom"/>
</dbReference>
<dbReference type="HOGENOM" id="CLU_015237_4_1_9"/>
<sequence length="416" mass="46153">MTEIIIIVLLIAMSAFFSGSETAFSTVNKIRLKNYAAQGNKRAARALEVADHFDAALTAILIGNNVVNILSASLATVVFTRYLGASAVGVSTAVMTVLVLLFGEITPKAYAKAHAESCALLMNRPILALMWIFRPVNWVFQKIRGLKKSGEQAPSVTEDELKVIIDEIEEQGVLEEQESDLVRSALEFDEIQVAQILIPRVNVVAVERWEDVTRIKELFFTEMYSRLPVYDKSIDNIVGVITSKDFFRMLDQGGQDIGTIMQDVLRISEFKRISEVLRSMQRTKLHLAVVLDQYGGTAGIVTMEDIIEELVGEIYDENDEVESPVTQIGENTYEVSGELSTSDLCEKLSLPENAIESASVSVGGWAMELFGHMPQPGEQITSGRFELTVLKMTDQKIQSVRLRIAPEPAVREDEEA</sequence>
<evidence type="ECO:0000256" key="8">
    <source>
        <dbReference type="PROSITE-ProRule" id="PRU00703"/>
    </source>
</evidence>
<feature type="transmembrane region" description="Helical" evidence="10">
    <location>
        <begin position="49"/>
        <end position="70"/>
    </location>
</feature>
<dbReference type="InterPro" id="IPR002550">
    <property type="entry name" value="CNNM"/>
</dbReference>
<evidence type="ECO:0000256" key="6">
    <source>
        <dbReference type="ARBA" id="ARBA00023122"/>
    </source>
</evidence>
<evidence type="ECO:0000259" key="11">
    <source>
        <dbReference type="PROSITE" id="PS51371"/>
    </source>
</evidence>
<dbReference type="InterPro" id="IPR046342">
    <property type="entry name" value="CBS_dom_sf"/>
</dbReference>
<evidence type="ECO:0000256" key="3">
    <source>
        <dbReference type="ARBA" id="ARBA00022692"/>
    </source>
</evidence>
<evidence type="ECO:0000256" key="1">
    <source>
        <dbReference type="ARBA" id="ARBA00004141"/>
    </source>
</evidence>
<evidence type="ECO:0000256" key="9">
    <source>
        <dbReference type="PROSITE-ProRule" id="PRU01193"/>
    </source>
</evidence>
<evidence type="ECO:0000256" key="5">
    <source>
        <dbReference type="ARBA" id="ARBA00022989"/>
    </source>
</evidence>
<evidence type="ECO:0000313" key="13">
    <source>
        <dbReference type="EMBL" id="CBL16656.1"/>
    </source>
</evidence>
<keyword evidence="3 9" id="KW-0812">Transmembrane</keyword>
<dbReference type="Gene3D" id="3.10.580.10">
    <property type="entry name" value="CBS-domain"/>
    <property type="match status" value="1"/>
</dbReference>
<dbReference type="PROSITE" id="PS51371">
    <property type="entry name" value="CBS"/>
    <property type="match status" value="2"/>
</dbReference>
<dbReference type="PANTHER" id="PTHR22777:SF17">
    <property type="entry name" value="UPF0053 PROTEIN SLL0260"/>
    <property type="match status" value="1"/>
</dbReference>
<feature type="domain" description="CBS" evidence="11">
    <location>
        <begin position="197"/>
        <end position="257"/>
    </location>
</feature>
<dbReference type="InterPro" id="IPR016169">
    <property type="entry name" value="FAD-bd_PCMH_sub2"/>
</dbReference>
<keyword evidence="14" id="KW-1185">Reference proteome</keyword>
<dbReference type="PANTHER" id="PTHR22777">
    <property type="entry name" value="HEMOLYSIN-RELATED"/>
    <property type="match status" value="1"/>
</dbReference>
<name>D4LAL1_RUMC1</name>
<dbReference type="SMART" id="SM01091">
    <property type="entry name" value="CorC_HlyC"/>
    <property type="match status" value="1"/>
</dbReference>
<evidence type="ECO:0000256" key="4">
    <source>
        <dbReference type="ARBA" id="ARBA00022737"/>
    </source>
</evidence>
<dbReference type="InterPro" id="IPR036318">
    <property type="entry name" value="FAD-bd_PCMH-like_sf"/>
</dbReference>
<dbReference type="EMBL" id="FP929052">
    <property type="protein sequence ID" value="CBL16656.1"/>
    <property type="molecule type" value="Genomic_DNA"/>
</dbReference>
<dbReference type="Pfam" id="PF03471">
    <property type="entry name" value="CorC_HlyC"/>
    <property type="match status" value="1"/>
</dbReference>
<feature type="domain" description="CNNM transmembrane" evidence="12">
    <location>
        <begin position="1"/>
        <end position="178"/>
    </location>
</feature>